<dbReference type="EMBL" id="CACVBS010000091">
    <property type="protein sequence ID" value="CAA7270585.1"/>
    <property type="molecule type" value="Genomic_DNA"/>
</dbReference>
<gene>
    <name evidence="2" type="ORF">AAE3_LOCUS12824</name>
</gene>
<dbReference type="AlphaFoldDB" id="A0A8S0W4T9"/>
<evidence type="ECO:0000313" key="2">
    <source>
        <dbReference type="EMBL" id="CAA7270585.1"/>
    </source>
</evidence>
<keyword evidence="3" id="KW-1185">Reference proteome</keyword>
<evidence type="ECO:0000256" key="1">
    <source>
        <dbReference type="SAM" id="MobiDB-lite"/>
    </source>
</evidence>
<feature type="region of interest" description="Disordered" evidence="1">
    <location>
        <begin position="89"/>
        <end position="108"/>
    </location>
</feature>
<accession>A0A8S0W4T9</accession>
<dbReference type="Proteomes" id="UP000467700">
    <property type="component" value="Unassembled WGS sequence"/>
</dbReference>
<name>A0A8S0W4T9_CYCAE</name>
<evidence type="ECO:0000313" key="3">
    <source>
        <dbReference type="Proteomes" id="UP000467700"/>
    </source>
</evidence>
<sequence length="108" mass="11605">MACDVLLGVREHRFTQQAPEASIRVLIPVGGYCAGDVGKGEVDEPEYEEVEDREGVGNAVDVEAIDARESKAALPRLLLWCRHCIDIVDSSSSPPESPEQGLDTLAVG</sequence>
<protein>
    <submittedName>
        <fullName evidence="2">Uncharacterized protein</fullName>
    </submittedName>
</protein>
<reference evidence="2 3" key="1">
    <citation type="submission" date="2020-01" db="EMBL/GenBank/DDBJ databases">
        <authorList>
            <person name="Gupta K D."/>
        </authorList>
    </citation>
    <scope>NUCLEOTIDE SEQUENCE [LARGE SCALE GENOMIC DNA]</scope>
</reference>
<comment type="caution">
    <text evidence="2">The sequence shown here is derived from an EMBL/GenBank/DDBJ whole genome shotgun (WGS) entry which is preliminary data.</text>
</comment>
<organism evidence="2 3">
    <name type="scientific">Cyclocybe aegerita</name>
    <name type="common">Black poplar mushroom</name>
    <name type="synonym">Agrocybe aegerita</name>
    <dbReference type="NCBI Taxonomy" id="1973307"/>
    <lineage>
        <taxon>Eukaryota</taxon>
        <taxon>Fungi</taxon>
        <taxon>Dikarya</taxon>
        <taxon>Basidiomycota</taxon>
        <taxon>Agaricomycotina</taxon>
        <taxon>Agaricomycetes</taxon>
        <taxon>Agaricomycetidae</taxon>
        <taxon>Agaricales</taxon>
        <taxon>Agaricineae</taxon>
        <taxon>Bolbitiaceae</taxon>
        <taxon>Cyclocybe</taxon>
    </lineage>
</organism>
<proteinExistence type="predicted"/>